<dbReference type="EMBL" id="NHOI01000006">
    <property type="protein sequence ID" value="OVZ88680.1"/>
    <property type="molecule type" value="Genomic_DNA"/>
</dbReference>
<evidence type="ECO:0000313" key="3">
    <source>
        <dbReference type="Proteomes" id="UP000196440"/>
    </source>
</evidence>
<sequence length="83" mass="9383">MTLSAIRNIADKDGGPSERPWTAAKSALEQERIALARQPERRRRFTRRAIFRASRRCRRAGLPSCSVEAAKPAMKTNRISTET</sequence>
<feature type="region of interest" description="Disordered" evidence="1">
    <location>
        <begin position="1"/>
        <end position="21"/>
    </location>
</feature>
<evidence type="ECO:0000256" key="1">
    <source>
        <dbReference type="SAM" id="MobiDB-lite"/>
    </source>
</evidence>
<name>A0A209A7M4_YERIN</name>
<accession>A0A209A7M4</accession>
<evidence type="ECO:0000313" key="2">
    <source>
        <dbReference type="EMBL" id="OVZ88680.1"/>
    </source>
</evidence>
<dbReference type="AlphaFoldDB" id="A0A209A7M4"/>
<comment type="caution">
    <text evidence="2">The sequence shown here is derived from an EMBL/GenBank/DDBJ whole genome shotgun (WGS) entry which is preliminary data.</text>
</comment>
<organism evidence="2 3">
    <name type="scientific">Yersinia intermedia</name>
    <dbReference type="NCBI Taxonomy" id="631"/>
    <lineage>
        <taxon>Bacteria</taxon>
        <taxon>Pseudomonadati</taxon>
        <taxon>Pseudomonadota</taxon>
        <taxon>Gammaproteobacteria</taxon>
        <taxon>Enterobacterales</taxon>
        <taxon>Yersiniaceae</taxon>
        <taxon>Yersinia</taxon>
    </lineage>
</organism>
<gene>
    <name evidence="2" type="ORF">CBW57_04925</name>
</gene>
<protein>
    <submittedName>
        <fullName evidence="2">Uncharacterized protein</fullName>
    </submittedName>
</protein>
<dbReference type="Proteomes" id="UP000196440">
    <property type="component" value="Unassembled WGS sequence"/>
</dbReference>
<reference evidence="2 3" key="1">
    <citation type="submission" date="2017-05" db="EMBL/GenBank/DDBJ databases">
        <title>Whole genome sequencing of Yersinia kristensenii.</title>
        <authorList>
            <person name="Campioni F."/>
        </authorList>
    </citation>
    <scope>NUCLEOTIDE SEQUENCE [LARGE SCALE GENOMIC DNA]</scope>
    <source>
        <strain evidence="2 3">CFSAN060536</strain>
    </source>
</reference>
<proteinExistence type="predicted"/>